<dbReference type="Proteomes" id="UP000070501">
    <property type="component" value="Unassembled WGS sequence"/>
</dbReference>
<proteinExistence type="predicted"/>
<name>A0A136IJK7_9PEZI</name>
<accession>A0A136IJK7</accession>
<reference evidence="2" key="1">
    <citation type="submission" date="2016-02" db="EMBL/GenBank/DDBJ databases">
        <title>Draft genome sequence of Microdochium bolleyi, a fungal endophyte of beachgrass.</title>
        <authorList>
            <consortium name="DOE Joint Genome Institute"/>
            <person name="David A.S."/>
            <person name="May G."/>
            <person name="Haridas S."/>
            <person name="Lim J."/>
            <person name="Wang M."/>
            <person name="Labutti K."/>
            <person name="Lipzen A."/>
            <person name="Barry K."/>
            <person name="Grigoriev I.V."/>
        </authorList>
    </citation>
    <scope>NUCLEOTIDE SEQUENCE [LARGE SCALE GENOMIC DNA]</scope>
    <source>
        <strain evidence="2">J235TASD1</strain>
    </source>
</reference>
<organism evidence="1 2">
    <name type="scientific">Microdochium bolleyi</name>
    <dbReference type="NCBI Taxonomy" id="196109"/>
    <lineage>
        <taxon>Eukaryota</taxon>
        <taxon>Fungi</taxon>
        <taxon>Dikarya</taxon>
        <taxon>Ascomycota</taxon>
        <taxon>Pezizomycotina</taxon>
        <taxon>Sordariomycetes</taxon>
        <taxon>Xylariomycetidae</taxon>
        <taxon>Xylariales</taxon>
        <taxon>Microdochiaceae</taxon>
        <taxon>Microdochium</taxon>
    </lineage>
</organism>
<protein>
    <submittedName>
        <fullName evidence="1">Uncharacterized protein</fullName>
    </submittedName>
</protein>
<evidence type="ECO:0000313" key="2">
    <source>
        <dbReference type="Proteomes" id="UP000070501"/>
    </source>
</evidence>
<keyword evidence="2" id="KW-1185">Reference proteome</keyword>
<dbReference type="InParanoid" id="A0A136IJK7"/>
<dbReference type="EMBL" id="KQ964295">
    <property type="protein sequence ID" value="KXJ85131.1"/>
    <property type="molecule type" value="Genomic_DNA"/>
</dbReference>
<gene>
    <name evidence="1" type="ORF">Micbo1qcDRAFT_169644</name>
</gene>
<dbReference type="AlphaFoldDB" id="A0A136IJK7"/>
<sequence length="54" mass="5629">MENPLVFNMGSALADTQNNTVSDCAGPSYSLSCDKFSDSFWLPVDGDAALGPTA</sequence>
<evidence type="ECO:0000313" key="1">
    <source>
        <dbReference type="EMBL" id="KXJ85131.1"/>
    </source>
</evidence>
<feature type="non-terminal residue" evidence="1">
    <location>
        <position position="54"/>
    </location>
</feature>